<evidence type="ECO:0000313" key="2">
    <source>
        <dbReference type="Proteomes" id="UP000256690"/>
    </source>
</evidence>
<protein>
    <submittedName>
        <fullName evidence="1">Uncharacterized protein</fullName>
    </submittedName>
</protein>
<dbReference type="OrthoDB" id="5405012at2759"/>
<dbReference type="AlphaFoldDB" id="A0A3D8T5Y4"/>
<evidence type="ECO:0000313" key="1">
    <source>
        <dbReference type="EMBL" id="RDW93967.1"/>
    </source>
</evidence>
<dbReference type="EMBL" id="PVWQ01000001">
    <property type="protein sequence ID" value="RDW93967.1"/>
    <property type="molecule type" value="Genomic_DNA"/>
</dbReference>
<name>A0A3D8T5Y4_9EURO</name>
<accession>A0A3D8T5Y4</accession>
<proteinExistence type="predicted"/>
<dbReference type="Proteomes" id="UP000256690">
    <property type="component" value="Unassembled WGS sequence"/>
</dbReference>
<keyword evidence="2" id="KW-1185">Reference proteome</keyword>
<organism evidence="1 2">
    <name type="scientific">Aspergillus mulundensis</name>
    <dbReference type="NCBI Taxonomy" id="1810919"/>
    <lineage>
        <taxon>Eukaryota</taxon>
        <taxon>Fungi</taxon>
        <taxon>Dikarya</taxon>
        <taxon>Ascomycota</taxon>
        <taxon>Pezizomycotina</taxon>
        <taxon>Eurotiomycetes</taxon>
        <taxon>Eurotiomycetidae</taxon>
        <taxon>Eurotiales</taxon>
        <taxon>Aspergillaceae</taxon>
        <taxon>Aspergillus</taxon>
        <taxon>Aspergillus subgen. Nidulantes</taxon>
    </lineage>
</organism>
<comment type="caution">
    <text evidence="1">The sequence shown here is derived from an EMBL/GenBank/DDBJ whole genome shotgun (WGS) entry which is preliminary data.</text>
</comment>
<dbReference type="RefSeq" id="XP_026609150.1">
    <property type="nucleotide sequence ID" value="XM_026743305.1"/>
</dbReference>
<dbReference type="GeneID" id="38111659"/>
<gene>
    <name evidence="1" type="ORF">DSM5745_01289</name>
</gene>
<sequence length="184" mass="19828">MSGTSWVESPNAKETALALVLGNGSNRILWEECRLAWDTCDLLDEPNSGQHFDGMAAFGVRGRCKTPAHEILDFQLRSTVFPETPFPYRLHAIAAPVDPTQMGNNASGFGQGGRNEVEIVQPGLGGDHAQLMHLREMVGSLTYRARSMGLEGAIKWFMTLGRVPVDSGNQSPFPNGVSTAVAAS</sequence>
<reference evidence="1 2" key="1">
    <citation type="journal article" date="2018" name="IMA Fungus">
        <title>IMA Genome-F 9: Draft genome sequence of Annulohypoxylon stygium, Aspergillus mulundensis, Berkeleyomyces basicola (syn. Thielaviopsis basicola), Ceratocystis smalleyi, two Cercospora beticola strains, Coleophoma cylindrospora, Fusarium fracticaudum, Phialophora cf. hyalina, and Morchella septimelata.</title>
        <authorList>
            <person name="Wingfield B.D."/>
            <person name="Bills G.F."/>
            <person name="Dong Y."/>
            <person name="Huang W."/>
            <person name="Nel W.J."/>
            <person name="Swalarsk-Parry B.S."/>
            <person name="Vaghefi N."/>
            <person name="Wilken P.M."/>
            <person name="An Z."/>
            <person name="de Beer Z.W."/>
            <person name="De Vos L."/>
            <person name="Chen L."/>
            <person name="Duong T.A."/>
            <person name="Gao Y."/>
            <person name="Hammerbacher A."/>
            <person name="Kikkert J.R."/>
            <person name="Li Y."/>
            <person name="Li H."/>
            <person name="Li K."/>
            <person name="Li Q."/>
            <person name="Liu X."/>
            <person name="Ma X."/>
            <person name="Naidoo K."/>
            <person name="Pethybridge S.J."/>
            <person name="Sun J."/>
            <person name="Steenkamp E.T."/>
            <person name="van der Nest M.A."/>
            <person name="van Wyk S."/>
            <person name="Wingfield M.J."/>
            <person name="Xiong C."/>
            <person name="Yue Q."/>
            <person name="Zhang X."/>
        </authorList>
    </citation>
    <scope>NUCLEOTIDE SEQUENCE [LARGE SCALE GENOMIC DNA]</scope>
    <source>
        <strain evidence="1 2">DSM 5745</strain>
    </source>
</reference>